<proteinExistence type="predicted"/>
<gene>
    <name evidence="2" type="ORF">CCAP1982_LOCUS21496</name>
</gene>
<dbReference type="AlphaFoldDB" id="A0A811VEH3"/>
<feature type="transmembrane region" description="Helical" evidence="1">
    <location>
        <begin position="59"/>
        <end position="78"/>
    </location>
</feature>
<accession>A0A811VEH3</accession>
<keyword evidence="3" id="KW-1185">Reference proteome</keyword>
<name>A0A811VEH3_CERCA</name>
<keyword evidence="1" id="KW-1133">Transmembrane helix</keyword>
<sequence length="90" mass="10266">MFLRNIVFGYAKYLICSYLLYSLYVKVSAQRSLAVDVYSRRNAHTEHLLPNCSRLSLDGWLVCIFSCSLFLIVLDCFVSRLAKTMAMATA</sequence>
<evidence type="ECO:0000256" key="1">
    <source>
        <dbReference type="SAM" id="Phobius"/>
    </source>
</evidence>
<comment type="caution">
    <text evidence="2">The sequence shown here is derived from an EMBL/GenBank/DDBJ whole genome shotgun (WGS) entry which is preliminary data.</text>
</comment>
<dbReference type="Proteomes" id="UP000606786">
    <property type="component" value="Unassembled WGS sequence"/>
</dbReference>
<evidence type="ECO:0000313" key="2">
    <source>
        <dbReference type="EMBL" id="CAD7013431.1"/>
    </source>
</evidence>
<reference evidence="2" key="1">
    <citation type="submission" date="2020-11" db="EMBL/GenBank/DDBJ databases">
        <authorList>
            <person name="Whitehead M."/>
        </authorList>
    </citation>
    <scope>NUCLEOTIDE SEQUENCE</scope>
    <source>
        <strain evidence="2">EGII</strain>
    </source>
</reference>
<evidence type="ECO:0000313" key="3">
    <source>
        <dbReference type="Proteomes" id="UP000606786"/>
    </source>
</evidence>
<keyword evidence="1" id="KW-0812">Transmembrane</keyword>
<organism evidence="2 3">
    <name type="scientific">Ceratitis capitata</name>
    <name type="common">Mediterranean fruit fly</name>
    <name type="synonym">Tephritis capitata</name>
    <dbReference type="NCBI Taxonomy" id="7213"/>
    <lineage>
        <taxon>Eukaryota</taxon>
        <taxon>Metazoa</taxon>
        <taxon>Ecdysozoa</taxon>
        <taxon>Arthropoda</taxon>
        <taxon>Hexapoda</taxon>
        <taxon>Insecta</taxon>
        <taxon>Pterygota</taxon>
        <taxon>Neoptera</taxon>
        <taxon>Endopterygota</taxon>
        <taxon>Diptera</taxon>
        <taxon>Brachycera</taxon>
        <taxon>Muscomorpha</taxon>
        <taxon>Tephritoidea</taxon>
        <taxon>Tephritidae</taxon>
        <taxon>Ceratitis</taxon>
        <taxon>Ceratitis</taxon>
    </lineage>
</organism>
<dbReference type="EMBL" id="CAJHJT010000056">
    <property type="protein sequence ID" value="CAD7013431.1"/>
    <property type="molecule type" value="Genomic_DNA"/>
</dbReference>
<protein>
    <submittedName>
        <fullName evidence="2">(Mediterranean fruit fly) hypothetical protein</fullName>
    </submittedName>
</protein>
<keyword evidence="1" id="KW-0472">Membrane</keyword>
<feature type="transmembrane region" description="Helical" evidence="1">
    <location>
        <begin position="7"/>
        <end position="24"/>
    </location>
</feature>